<dbReference type="STRING" id="550447.SAMN05428946_2487"/>
<dbReference type="Proteomes" id="UP000187550">
    <property type="component" value="Unassembled WGS sequence"/>
</dbReference>
<protein>
    <submittedName>
        <fullName evidence="1">Uncharacterized protein</fullName>
    </submittedName>
</protein>
<organism evidence="1 2">
    <name type="scientific">Edaphobacillus lindanitolerans</name>
    <dbReference type="NCBI Taxonomy" id="550447"/>
    <lineage>
        <taxon>Bacteria</taxon>
        <taxon>Bacillati</taxon>
        <taxon>Bacillota</taxon>
        <taxon>Bacilli</taxon>
        <taxon>Bacillales</taxon>
        <taxon>Bacillaceae</taxon>
        <taxon>Edaphobacillus</taxon>
    </lineage>
</organism>
<accession>A0A1U7PS37</accession>
<evidence type="ECO:0000313" key="2">
    <source>
        <dbReference type="Proteomes" id="UP000187550"/>
    </source>
</evidence>
<keyword evidence="2" id="KW-1185">Reference proteome</keyword>
<proteinExistence type="predicted"/>
<name>A0A1U7PS37_9BACI</name>
<evidence type="ECO:0000313" key="1">
    <source>
        <dbReference type="EMBL" id="SIT90613.1"/>
    </source>
</evidence>
<dbReference type="EMBL" id="FTPL01000004">
    <property type="protein sequence ID" value="SIT90613.1"/>
    <property type="molecule type" value="Genomic_DNA"/>
</dbReference>
<dbReference type="AlphaFoldDB" id="A0A1U7PS37"/>
<sequence length="39" mass="4679">MFFTVISAEEYKHIGLKLSNNSDFYIIYYRESCIVLHFS</sequence>
<reference evidence="2" key="1">
    <citation type="submission" date="2017-01" db="EMBL/GenBank/DDBJ databases">
        <authorList>
            <person name="Varghese N."/>
            <person name="Submissions S."/>
        </authorList>
    </citation>
    <scope>NUCLEOTIDE SEQUENCE [LARGE SCALE GENOMIC DNA]</scope>
    <source>
        <strain evidence="2">MNA4</strain>
    </source>
</reference>
<gene>
    <name evidence="1" type="ORF">SAMN05428946_2487</name>
</gene>